<sequence length="114" mass="12311">MEISQWPSEWLRGVLAAAVLSIVSNEETYGYLIGQRLAEGGLGVVKGGTLYPLLTRLEQDGDVVASWRDGDGGPGRKYYAITPAGQQRLNLLRTDWQIFSGNATSIISGKKAGQ</sequence>
<gene>
    <name evidence="2" type="ORF">JOF46_000340</name>
</gene>
<dbReference type="Gene3D" id="1.10.10.10">
    <property type="entry name" value="Winged helix-like DNA-binding domain superfamily/Winged helix DNA-binding domain"/>
    <property type="match status" value="1"/>
</dbReference>
<dbReference type="InterPro" id="IPR036390">
    <property type="entry name" value="WH_DNA-bd_sf"/>
</dbReference>
<dbReference type="InterPro" id="IPR005149">
    <property type="entry name" value="Tscrpt_reg_PadR_N"/>
</dbReference>
<name>A0ABS4W933_9MICC</name>
<dbReference type="EMBL" id="JAGIOE010000001">
    <property type="protein sequence ID" value="MBP2372428.1"/>
    <property type="molecule type" value="Genomic_DNA"/>
</dbReference>
<keyword evidence="3" id="KW-1185">Reference proteome</keyword>
<evidence type="ECO:0000313" key="2">
    <source>
        <dbReference type="EMBL" id="MBP2372428.1"/>
    </source>
</evidence>
<dbReference type="Pfam" id="PF03551">
    <property type="entry name" value="PadR"/>
    <property type="match status" value="1"/>
</dbReference>
<reference evidence="2 3" key="1">
    <citation type="submission" date="2021-03" db="EMBL/GenBank/DDBJ databases">
        <title>Sequencing the genomes of 1000 actinobacteria strains.</title>
        <authorList>
            <person name="Klenk H.-P."/>
        </authorList>
    </citation>
    <scope>NUCLEOTIDE SEQUENCE [LARGE SCALE GENOMIC DNA]</scope>
    <source>
        <strain evidence="2 3">DSM 15454</strain>
    </source>
</reference>
<proteinExistence type="predicted"/>
<protein>
    <submittedName>
        <fullName evidence="2">PadR family transcriptional regulator PadR</fullName>
    </submittedName>
</protein>
<dbReference type="InterPro" id="IPR052509">
    <property type="entry name" value="Metal_resp_DNA-bind_regulator"/>
</dbReference>
<feature type="domain" description="Transcription regulator PadR N-terminal" evidence="1">
    <location>
        <begin position="19"/>
        <end position="89"/>
    </location>
</feature>
<evidence type="ECO:0000313" key="3">
    <source>
        <dbReference type="Proteomes" id="UP000766570"/>
    </source>
</evidence>
<accession>A0ABS4W933</accession>
<dbReference type="PANTHER" id="PTHR33169:SF14">
    <property type="entry name" value="TRANSCRIPTIONAL REGULATOR RV3488"/>
    <property type="match status" value="1"/>
</dbReference>
<dbReference type="Proteomes" id="UP000766570">
    <property type="component" value="Unassembled WGS sequence"/>
</dbReference>
<dbReference type="PANTHER" id="PTHR33169">
    <property type="entry name" value="PADR-FAMILY TRANSCRIPTIONAL REGULATOR"/>
    <property type="match status" value="1"/>
</dbReference>
<evidence type="ECO:0000259" key="1">
    <source>
        <dbReference type="Pfam" id="PF03551"/>
    </source>
</evidence>
<dbReference type="InterPro" id="IPR036388">
    <property type="entry name" value="WH-like_DNA-bd_sf"/>
</dbReference>
<organism evidence="2 3">
    <name type="scientific">Paeniglutamicibacter psychrophenolicus</name>
    <dbReference type="NCBI Taxonomy" id="257454"/>
    <lineage>
        <taxon>Bacteria</taxon>
        <taxon>Bacillati</taxon>
        <taxon>Actinomycetota</taxon>
        <taxon>Actinomycetes</taxon>
        <taxon>Micrococcales</taxon>
        <taxon>Micrococcaceae</taxon>
        <taxon>Paeniglutamicibacter</taxon>
    </lineage>
</organism>
<dbReference type="SUPFAM" id="SSF46785">
    <property type="entry name" value="Winged helix' DNA-binding domain"/>
    <property type="match status" value="1"/>
</dbReference>
<dbReference type="RefSeq" id="WP_209905746.1">
    <property type="nucleotide sequence ID" value="NZ_BAAAMI010000020.1"/>
</dbReference>
<comment type="caution">
    <text evidence="2">The sequence shown here is derived from an EMBL/GenBank/DDBJ whole genome shotgun (WGS) entry which is preliminary data.</text>
</comment>